<keyword evidence="2" id="KW-1133">Transmembrane helix</keyword>
<dbReference type="EMBL" id="BEYU01000072">
    <property type="protein sequence ID" value="GBG30193.1"/>
    <property type="molecule type" value="Genomic_DNA"/>
</dbReference>
<dbReference type="OrthoDB" id="190434at2759"/>
<gene>
    <name evidence="3" type="ORF">FCC1311_064132</name>
</gene>
<sequence length="377" mass="42428">METTFYVISELDVESGAFPDIPDAAVAFVDNDSVVEENVYEPHPGTNETPVNVYTTPVHDDVAQKKAASGMDEAAVAPSQGQTQRRGDSHDGDDPEEGGRAVSAHKLERLRPPLATLALTLGTLASGLYLLVTKAIIRTESSADVEFLSAEFILFIVCAGLYLLESLVMGFKDPVLSAFFKHSSIADDSEAEDPAFASQRRKRVEFWMYIECHRFERYRIDGGEYRKQVVSFRKKQEKNVGDVQDLSLPAPRLGDLPPGYLGMIVHVKSVIRYASQEAEDRLAQQKLDFIEEYAANGSDYEYLEWTIQPKDAAVTLIDHSKKPWYATFPVYLIATLCLCSWLYRLFFRRKFLQTKYEIVTLISYHSGDPERPASLCR</sequence>
<dbReference type="Proteomes" id="UP000241890">
    <property type="component" value="Unassembled WGS sequence"/>
</dbReference>
<feature type="transmembrane region" description="Helical" evidence="2">
    <location>
        <begin position="324"/>
        <end position="343"/>
    </location>
</feature>
<feature type="region of interest" description="Disordered" evidence="1">
    <location>
        <begin position="64"/>
        <end position="105"/>
    </location>
</feature>
<keyword evidence="4" id="KW-1185">Reference proteome</keyword>
<keyword evidence="2" id="KW-0472">Membrane</keyword>
<evidence type="ECO:0000313" key="4">
    <source>
        <dbReference type="Proteomes" id="UP000241890"/>
    </source>
</evidence>
<dbReference type="InParanoid" id="A0A2R5GNJ7"/>
<keyword evidence="2" id="KW-0812">Transmembrane</keyword>
<comment type="caution">
    <text evidence="3">The sequence shown here is derived from an EMBL/GenBank/DDBJ whole genome shotgun (WGS) entry which is preliminary data.</text>
</comment>
<evidence type="ECO:0000256" key="2">
    <source>
        <dbReference type="SAM" id="Phobius"/>
    </source>
</evidence>
<accession>A0A2R5GNJ7</accession>
<proteinExistence type="predicted"/>
<name>A0A2R5GNJ7_9STRA</name>
<feature type="transmembrane region" description="Helical" evidence="2">
    <location>
        <begin position="152"/>
        <end position="171"/>
    </location>
</feature>
<evidence type="ECO:0000313" key="3">
    <source>
        <dbReference type="EMBL" id="GBG30193.1"/>
    </source>
</evidence>
<protein>
    <submittedName>
        <fullName evidence="3">Uncharacterized protein</fullName>
    </submittedName>
</protein>
<organism evidence="3 4">
    <name type="scientific">Hondaea fermentalgiana</name>
    <dbReference type="NCBI Taxonomy" id="2315210"/>
    <lineage>
        <taxon>Eukaryota</taxon>
        <taxon>Sar</taxon>
        <taxon>Stramenopiles</taxon>
        <taxon>Bigyra</taxon>
        <taxon>Labyrinthulomycetes</taxon>
        <taxon>Thraustochytrida</taxon>
        <taxon>Thraustochytriidae</taxon>
        <taxon>Hondaea</taxon>
    </lineage>
</organism>
<feature type="transmembrane region" description="Helical" evidence="2">
    <location>
        <begin position="114"/>
        <end position="132"/>
    </location>
</feature>
<reference evidence="3 4" key="1">
    <citation type="submission" date="2017-12" db="EMBL/GenBank/DDBJ databases">
        <title>Sequencing, de novo assembly and annotation of complete genome of a new Thraustochytrid species, strain FCC1311.</title>
        <authorList>
            <person name="Sedici K."/>
            <person name="Godart F."/>
            <person name="Aiese Cigliano R."/>
            <person name="Sanseverino W."/>
            <person name="Barakat M."/>
            <person name="Ortet P."/>
            <person name="Marechal E."/>
            <person name="Cagnac O."/>
            <person name="Amato A."/>
        </authorList>
    </citation>
    <scope>NUCLEOTIDE SEQUENCE [LARGE SCALE GENOMIC DNA]</scope>
</reference>
<dbReference type="AlphaFoldDB" id="A0A2R5GNJ7"/>
<evidence type="ECO:0000256" key="1">
    <source>
        <dbReference type="SAM" id="MobiDB-lite"/>
    </source>
</evidence>